<gene>
    <name evidence="4" type="ORF">AMAG_17357</name>
</gene>
<feature type="compositionally biased region" description="Acidic residues" evidence="2">
    <location>
        <begin position="300"/>
        <end position="334"/>
    </location>
</feature>
<protein>
    <recommendedName>
        <fullName evidence="3">Transcription factor Iwr1 domain-containing protein</fullName>
    </recommendedName>
</protein>
<reference evidence="4 5" key="1">
    <citation type="submission" date="2009-11" db="EMBL/GenBank/DDBJ databases">
        <title>Annotation of Allomyces macrogynus ATCC 38327.</title>
        <authorList>
            <consortium name="The Broad Institute Genome Sequencing Platform"/>
            <person name="Russ C."/>
            <person name="Cuomo C."/>
            <person name="Burger G."/>
            <person name="Gray M.W."/>
            <person name="Holland P.W.H."/>
            <person name="King N."/>
            <person name="Lang F.B.F."/>
            <person name="Roger A.J."/>
            <person name="Ruiz-Trillo I."/>
            <person name="Young S.K."/>
            <person name="Zeng Q."/>
            <person name="Gargeya S."/>
            <person name="Fitzgerald M."/>
            <person name="Haas B."/>
            <person name="Abouelleil A."/>
            <person name="Alvarado L."/>
            <person name="Arachchi H.M."/>
            <person name="Berlin A."/>
            <person name="Chapman S.B."/>
            <person name="Gearin G."/>
            <person name="Goldberg J."/>
            <person name="Griggs A."/>
            <person name="Gujja S."/>
            <person name="Hansen M."/>
            <person name="Heiman D."/>
            <person name="Howarth C."/>
            <person name="Larimer J."/>
            <person name="Lui A."/>
            <person name="MacDonald P.J.P."/>
            <person name="McCowen C."/>
            <person name="Montmayeur A."/>
            <person name="Murphy C."/>
            <person name="Neiman D."/>
            <person name="Pearson M."/>
            <person name="Priest M."/>
            <person name="Roberts A."/>
            <person name="Saif S."/>
            <person name="Shea T."/>
            <person name="Sisk P."/>
            <person name="Stolte C."/>
            <person name="Sykes S."/>
            <person name="Wortman J."/>
            <person name="Nusbaum C."/>
            <person name="Birren B."/>
        </authorList>
    </citation>
    <scope>NUCLEOTIDE SEQUENCE [LARGE SCALE GENOMIC DNA]</scope>
    <source>
        <strain evidence="4 5">ATCC 38327</strain>
    </source>
</reference>
<dbReference type="InterPro" id="IPR013883">
    <property type="entry name" value="TF_Iwr1_dom"/>
</dbReference>
<dbReference type="Proteomes" id="UP000054350">
    <property type="component" value="Unassembled WGS sequence"/>
</dbReference>
<keyword evidence="5" id="KW-1185">Reference proteome</keyword>
<dbReference type="GO" id="GO:0006606">
    <property type="term" value="P:protein import into nucleus"/>
    <property type="evidence" value="ECO:0007669"/>
    <property type="project" value="InterPro"/>
</dbReference>
<proteinExistence type="inferred from homology"/>
<feature type="domain" description="Transcription factor Iwr1" evidence="3">
    <location>
        <begin position="203"/>
        <end position="304"/>
    </location>
</feature>
<dbReference type="OrthoDB" id="5594604at2759"/>
<dbReference type="AlphaFoldDB" id="A0A0L0TEZ5"/>
<name>A0A0L0TEZ5_ALLM3</name>
<evidence type="ECO:0000256" key="2">
    <source>
        <dbReference type="SAM" id="MobiDB-lite"/>
    </source>
</evidence>
<dbReference type="InterPro" id="IPR040150">
    <property type="entry name" value="Iwr1"/>
</dbReference>
<dbReference type="Pfam" id="PF08574">
    <property type="entry name" value="Iwr1"/>
    <property type="match status" value="1"/>
</dbReference>
<evidence type="ECO:0000259" key="3">
    <source>
        <dbReference type="Pfam" id="PF08574"/>
    </source>
</evidence>
<feature type="region of interest" description="Disordered" evidence="2">
    <location>
        <begin position="276"/>
        <end position="373"/>
    </location>
</feature>
<evidence type="ECO:0000313" key="4">
    <source>
        <dbReference type="EMBL" id="KNE73159.1"/>
    </source>
</evidence>
<dbReference type="PANTHER" id="PTHR28063">
    <property type="entry name" value="RNA POLYMERASE II NUCLEAR LOCALIZATION PROTEIN IWR1"/>
    <property type="match status" value="1"/>
</dbReference>
<dbReference type="PANTHER" id="PTHR28063:SF1">
    <property type="entry name" value="RNA POLYMERASE II NUCLEAR LOCALIZATION PROTEIN IWR1"/>
    <property type="match status" value="1"/>
</dbReference>
<evidence type="ECO:0000256" key="1">
    <source>
        <dbReference type="ARBA" id="ARBA00010218"/>
    </source>
</evidence>
<accession>A0A0L0TEZ5</accession>
<feature type="compositionally biased region" description="Low complexity" evidence="2">
    <location>
        <begin position="179"/>
        <end position="195"/>
    </location>
</feature>
<evidence type="ECO:0000313" key="5">
    <source>
        <dbReference type="Proteomes" id="UP000054350"/>
    </source>
</evidence>
<organism evidence="4 5">
    <name type="scientific">Allomyces macrogynus (strain ATCC 38327)</name>
    <name type="common">Allomyces javanicus var. macrogynus</name>
    <dbReference type="NCBI Taxonomy" id="578462"/>
    <lineage>
        <taxon>Eukaryota</taxon>
        <taxon>Fungi</taxon>
        <taxon>Fungi incertae sedis</taxon>
        <taxon>Blastocladiomycota</taxon>
        <taxon>Blastocladiomycetes</taxon>
        <taxon>Blastocladiales</taxon>
        <taxon>Blastocladiaceae</taxon>
        <taxon>Allomyces</taxon>
    </lineage>
</organism>
<sequence>MPPTTAAPSPAPAAAAGASPTVGIPGPDATAPMLRVKRKRREEPQDVLVMAPRTADQDLGTAAKRARVRQVVYRRARTESTSATLVPPRRPPTPSAVAQPPTAVAPRVYHLASAVAGEWGGGRTWTSLGIPRVRRAAEVQPTAANPDVHLDMDGFMAMLHQYLHVTDPHAAAELAGTATTATTPPTAAAAPTRTAPEVDDDDDEYVYDYYYADASSATDPSPTSTVLKLSYDVTDLVDDLPTTGRVIVLGTDYTDANSGRLVDPVAAEAILAAAAGGNNAHDGNDSDDDSNAESYYGNDYPDEEDAWWSEGEEGDGGFGGDEDEEEGDEWEREDDAWHRPSGFGPTRRVVPAAGRNGAGRGWPWMREEDEDED</sequence>
<reference evidence="5" key="2">
    <citation type="submission" date="2009-11" db="EMBL/GenBank/DDBJ databases">
        <title>The Genome Sequence of Allomyces macrogynus strain ATCC 38327.</title>
        <authorList>
            <consortium name="The Broad Institute Genome Sequencing Platform"/>
            <person name="Russ C."/>
            <person name="Cuomo C."/>
            <person name="Shea T."/>
            <person name="Young S.K."/>
            <person name="Zeng Q."/>
            <person name="Koehrsen M."/>
            <person name="Haas B."/>
            <person name="Borodovsky M."/>
            <person name="Guigo R."/>
            <person name="Alvarado L."/>
            <person name="Berlin A."/>
            <person name="Borenstein D."/>
            <person name="Chen Z."/>
            <person name="Engels R."/>
            <person name="Freedman E."/>
            <person name="Gellesch M."/>
            <person name="Goldberg J."/>
            <person name="Griggs A."/>
            <person name="Gujja S."/>
            <person name="Heiman D."/>
            <person name="Hepburn T."/>
            <person name="Howarth C."/>
            <person name="Jen D."/>
            <person name="Larson L."/>
            <person name="Lewis B."/>
            <person name="Mehta T."/>
            <person name="Park D."/>
            <person name="Pearson M."/>
            <person name="Roberts A."/>
            <person name="Saif S."/>
            <person name="Shenoy N."/>
            <person name="Sisk P."/>
            <person name="Stolte C."/>
            <person name="Sykes S."/>
            <person name="Walk T."/>
            <person name="White J."/>
            <person name="Yandava C."/>
            <person name="Burger G."/>
            <person name="Gray M.W."/>
            <person name="Holland P.W.H."/>
            <person name="King N."/>
            <person name="Lang F.B.F."/>
            <person name="Roger A.J."/>
            <person name="Ruiz-Trillo I."/>
            <person name="Lander E."/>
            <person name="Nusbaum C."/>
        </authorList>
    </citation>
    <scope>NUCLEOTIDE SEQUENCE [LARGE SCALE GENOMIC DNA]</scope>
    <source>
        <strain evidence="5">ATCC 38327</strain>
    </source>
</reference>
<feature type="region of interest" description="Disordered" evidence="2">
    <location>
        <begin position="1"/>
        <end position="46"/>
    </location>
</feature>
<dbReference type="EMBL" id="GG745389">
    <property type="protein sequence ID" value="KNE73159.1"/>
    <property type="molecule type" value="Genomic_DNA"/>
</dbReference>
<feature type="region of interest" description="Disordered" evidence="2">
    <location>
        <begin position="79"/>
        <end position="100"/>
    </location>
</feature>
<feature type="compositionally biased region" description="Pro residues" evidence="2">
    <location>
        <begin position="1"/>
        <end position="11"/>
    </location>
</feature>
<dbReference type="VEuPathDB" id="FungiDB:AMAG_17357"/>
<feature type="compositionally biased region" description="Low complexity" evidence="2">
    <location>
        <begin position="12"/>
        <end position="21"/>
    </location>
</feature>
<feature type="region of interest" description="Disordered" evidence="2">
    <location>
        <begin position="179"/>
        <end position="200"/>
    </location>
</feature>
<comment type="similarity">
    <text evidence="1">Belongs to the IWR1/SLC7A6OS family.</text>
</comment>